<gene>
    <name evidence="1" type="ORF">DFP72DRAFT_862941</name>
</gene>
<dbReference type="AlphaFoldDB" id="A0A8H6LT02"/>
<dbReference type="EMBL" id="JACGCI010000280">
    <property type="protein sequence ID" value="KAF6741169.1"/>
    <property type="molecule type" value="Genomic_DNA"/>
</dbReference>
<dbReference type="Proteomes" id="UP000521943">
    <property type="component" value="Unassembled WGS sequence"/>
</dbReference>
<reference evidence="1 2" key="1">
    <citation type="submission" date="2020-07" db="EMBL/GenBank/DDBJ databases">
        <title>Comparative genomics of pyrophilous fungi reveals a link between fire events and developmental genes.</title>
        <authorList>
            <consortium name="DOE Joint Genome Institute"/>
            <person name="Steindorff A.S."/>
            <person name="Carver A."/>
            <person name="Calhoun S."/>
            <person name="Stillman K."/>
            <person name="Liu H."/>
            <person name="Lipzen A."/>
            <person name="Pangilinan J."/>
            <person name="Labutti K."/>
            <person name="Bruns T.D."/>
            <person name="Grigoriev I.V."/>
        </authorList>
    </citation>
    <scope>NUCLEOTIDE SEQUENCE [LARGE SCALE GENOMIC DNA]</scope>
    <source>
        <strain evidence="1 2">CBS 144469</strain>
    </source>
</reference>
<accession>A0A8H6LT02</accession>
<comment type="caution">
    <text evidence="1">The sequence shown here is derived from an EMBL/GenBank/DDBJ whole genome shotgun (WGS) entry which is preliminary data.</text>
</comment>
<proteinExistence type="predicted"/>
<name>A0A8H6LT02_9AGAR</name>
<evidence type="ECO:0000313" key="2">
    <source>
        <dbReference type="Proteomes" id="UP000521943"/>
    </source>
</evidence>
<evidence type="ECO:0000313" key="1">
    <source>
        <dbReference type="EMBL" id="KAF6741169.1"/>
    </source>
</evidence>
<keyword evidence="2" id="KW-1185">Reference proteome</keyword>
<protein>
    <submittedName>
        <fullName evidence="1">Uncharacterized protein</fullName>
    </submittedName>
</protein>
<sequence>MPKDDTVRFPHRLSKGLLTTRLDDEAWDDEVYLGGGGGSSSNPSTGTLVGGTLELYRYNHARQTVVLDTSRSSVAVEQGQIAQIFLGQTACQLKRVPTTFSNKTPVTTSLSVGHSSQGRLRGTIRLWLCSPNMPRPSANGRVNPKISVREVKEDGGFGRPVSQCNPVSRFRKIQPVVRQTQPDETTRPLHWVGGLPQLSSAPSPALLSPALLSPALPSPALLSPALLSPALLSPTLLSPSLLSPSLLG</sequence>
<organism evidence="1 2">
    <name type="scientific">Ephemerocybe angulata</name>
    <dbReference type="NCBI Taxonomy" id="980116"/>
    <lineage>
        <taxon>Eukaryota</taxon>
        <taxon>Fungi</taxon>
        <taxon>Dikarya</taxon>
        <taxon>Basidiomycota</taxon>
        <taxon>Agaricomycotina</taxon>
        <taxon>Agaricomycetes</taxon>
        <taxon>Agaricomycetidae</taxon>
        <taxon>Agaricales</taxon>
        <taxon>Agaricineae</taxon>
        <taxon>Psathyrellaceae</taxon>
        <taxon>Ephemerocybe</taxon>
    </lineage>
</organism>